<dbReference type="GO" id="GO:0046872">
    <property type="term" value="F:metal ion binding"/>
    <property type="evidence" value="ECO:0007669"/>
    <property type="project" value="UniProtKB-KW"/>
</dbReference>
<dbReference type="EC" id="3.4.24.64" evidence="11"/>
<evidence type="ECO:0000256" key="3">
    <source>
        <dbReference type="ARBA" id="ARBA00022670"/>
    </source>
</evidence>
<dbReference type="InterPro" id="IPR007863">
    <property type="entry name" value="Peptidase_M16_C"/>
</dbReference>
<keyword evidence="6" id="KW-0862">Zinc</keyword>
<accession>G0QT49</accession>
<dbReference type="OMA" id="IDVVCDM"/>
<dbReference type="EMBL" id="GL983842">
    <property type="protein sequence ID" value="EGR31604.1"/>
    <property type="molecule type" value="Genomic_DNA"/>
</dbReference>
<evidence type="ECO:0000313" key="12">
    <source>
        <dbReference type="Proteomes" id="UP000008983"/>
    </source>
</evidence>
<keyword evidence="3" id="KW-0645">Protease</keyword>
<keyword evidence="4" id="KW-0479">Metal-binding</keyword>
<evidence type="ECO:0000256" key="4">
    <source>
        <dbReference type="ARBA" id="ARBA00022723"/>
    </source>
</evidence>
<dbReference type="InterPro" id="IPR011249">
    <property type="entry name" value="Metalloenz_LuxS/M16"/>
</dbReference>
<gene>
    <name evidence="11" type="ORF">IMG5_106170</name>
</gene>
<evidence type="ECO:0000256" key="5">
    <source>
        <dbReference type="ARBA" id="ARBA00022801"/>
    </source>
</evidence>
<feature type="domain" description="Peptidase M16 C-terminal" evidence="10">
    <location>
        <begin position="296"/>
        <end position="500"/>
    </location>
</feature>
<dbReference type="InParanoid" id="G0QT49"/>
<protein>
    <submittedName>
        <fullName evidence="11">Mitochondrial processing peptidase beta, putative</fullName>
        <ecNumber evidence="11">3.4.24.64</ecNumber>
    </submittedName>
</protein>
<dbReference type="GO" id="GO:0005739">
    <property type="term" value="C:mitochondrion"/>
    <property type="evidence" value="ECO:0007669"/>
    <property type="project" value="UniProtKB-SubCell"/>
</dbReference>
<keyword evidence="5 11" id="KW-0378">Hydrolase</keyword>
<comment type="subcellular location">
    <subcellularLocation>
        <location evidence="2">Mitochondrion</location>
    </subcellularLocation>
</comment>
<evidence type="ECO:0000313" key="11">
    <source>
        <dbReference type="EMBL" id="EGR31604.1"/>
    </source>
</evidence>
<name>G0QT49_ICHMU</name>
<evidence type="ECO:0000256" key="7">
    <source>
        <dbReference type="ARBA" id="ARBA00023049"/>
    </source>
</evidence>
<dbReference type="OrthoDB" id="285268at2759"/>
<sequence>MKLSTSTEWLYFHLWKKNPETQSSCPGVFIPDTVIYRWAQPYYWYFTNRNGQLIRKTKERIENQHLKEEVPALIFKLWKNITPQIYKKLKNNHSWLQLTTKVCEQCYIEYTEGTLESTFIINQSGLLREIKVNRLETLSNGVRVAVEPSTAVGLASVSVCVKAGTRQETLQTSGVCQFLKKLNLRGTQKRSREQIENELSNFGGNLNVKIGRETTVYTLSFQSSQMEQAVDFLGDILQNSVYNKSQIEAEKDAIYHNAVTNQNNQESVILESVHFTSYRDHFMGQPSHGIRENIHNITEEDVIQFHKANYVAENFVIAGAGNLNQEAFLKAVQNSFGNVQKKIIQFLLLILNNLTSHLLWQIFFSIYLYNIFFLKMTMRDDELHNVNIGVFFSAPSWTDPDFFAMHFFQRVLGEYQADKYTGQHLNTSDRQYNLLHKELGNLPDVTLHKCHYLPYSDTGLFGNYLFGNEVFANQMLFLSQMILTEYASYINQAEVFRARAKIFNELLAEQNSADVSSTIASQVTYLNRRIPRSEFARRISNYDQGLLNRAATRWFWDKDIAVVTWGPVHHLMSGSMYNRPIKRSTLGWYGNTQYISH</sequence>
<dbReference type="GO" id="GO:0004222">
    <property type="term" value="F:metalloendopeptidase activity"/>
    <property type="evidence" value="ECO:0007669"/>
    <property type="project" value="UniProtKB-EC"/>
</dbReference>
<dbReference type="SUPFAM" id="SSF63411">
    <property type="entry name" value="LuxS/MPP-like metallohydrolase"/>
    <property type="match status" value="2"/>
</dbReference>
<dbReference type="GO" id="GO:0006508">
    <property type="term" value="P:proteolysis"/>
    <property type="evidence" value="ECO:0007669"/>
    <property type="project" value="UniProtKB-KW"/>
</dbReference>
<evidence type="ECO:0000256" key="2">
    <source>
        <dbReference type="ARBA" id="ARBA00004173"/>
    </source>
</evidence>
<feature type="domain" description="Peptidase M16 N-terminal" evidence="9">
    <location>
        <begin position="144"/>
        <end position="285"/>
    </location>
</feature>
<evidence type="ECO:0000256" key="1">
    <source>
        <dbReference type="ARBA" id="ARBA00001947"/>
    </source>
</evidence>
<dbReference type="Pfam" id="PF05193">
    <property type="entry name" value="Peptidase_M16_C"/>
    <property type="match status" value="1"/>
</dbReference>
<keyword evidence="8" id="KW-0496">Mitochondrion</keyword>
<dbReference type="eggNOG" id="KOG0960">
    <property type="taxonomic scope" value="Eukaryota"/>
</dbReference>
<keyword evidence="12" id="KW-1185">Reference proteome</keyword>
<evidence type="ECO:0000256" key="6">
    <source>
        <dbReference type="ARBA" id="ARBA00022833"/>
    </source>
</evidence>
<evidence type="ECO:0000256" key="8">
    <source>
        <dbReference type="ARBA" id="ARBA00023128"/>
    </source>
</evidence>
<keyword evidence="7" id="KW-0482">Metalloprotease</keyword>
<dbReference type="Proteomes" id="UP000008983">
    <property type="component" value="Unassembled WGS sequence"/>
</dbReference>
<dbReference type="Gene3D" id="3.30.830.10">
    <property type="entry name" value="Metalloenzyme, LuxS/M16 peptidase-like"/>
    <property type="match status" value="2"/>
</dbReference>
<organism evidence="11 12">
    <name type="scientific">Ichthyophthirius multifiliis</name>
    <name type="common">White spot disease agent</name>
    <name type="synonym">Ich</name>
    <dbReference type="NCBI Taxonomy" id="5932"/>
    <lineage>
        <taxon>Eukaryota</taxon>
        <taxon>Sar</taxon>
        <taxon>Alveolata</taxon>
        <taxon>Ciliophora</taxon>
        <taxon>Intramacronucleata</taxon>
        <taxon>Oligohymenophorea</taxon>
        <taxon>Hymenostomatida</taxon>
        <taxon>Ophryoglenina</taxon>
        <taxon>Ichthyophthirius</taxon>
    </lineage>
</organism>
<dbReference type="RefSeq" id="XP_004035090.1">
    <property type="nucleotide sequence ID" value="XM_004035042.1"/>
</dbReference>
<dbReference type="STRING" id="857967.G0QT49"/>
<comment type="cofactor">
    <cofactor evidence="1">
        <name>Zn(2+)</name>
        <dbReference type="ChEBI" id="CHEBI:29105"/>
    </cofactor>
</comment>
<dbReference type="GeneID" id="14907752"/>
<evidence type="ECO:0000259" key="9">
    <source>
        <dbReference type="Pfam" id="PF00675"/>
    </source>
</evidence>
<reference evidence="11 12" key="1">
    <citation type="submission" date="2011-07" db="EMBL/GenBank/DDBJ databases">
        <authorList>
            <person name="Coyne R."/>
            <person name="Brami D."/>
            <person name="Johnson J."/>
            <person name="Hostetler J."/>
            <person name="Hannick L."/>
            <person name="Clark T."/>
            <person name="Cassidy-Hanley D."/>
            <person name="Inman J."/>
        </authorList>
    </citation>
    <scope>NUCLEOTIDE SEQUENCE [LARGE SCALE GENOMIC DNA]</scope>
    <source>
        <strain evidence="11 12">G5</strain>
    </source>
</reference>
<dbReference type="InterPro" id="IPR050361">
    <property type="entry name" value="MPP/UQCRC_Complex"/>
</dbReference>
<dbReference type="Pfam" id="PF00675">
    <property type="entry name" value="Peptidase_M16"/>
    <property type="match status" value="1"/>
</dbReference>
<dbReference type="PANTHER" id="PTHR11851">
    <property type="entry name" value="METALLOPROTEASE"/>
    <property type="match status" value="1"/>
</dbReference>
<dbReference type="PANTHER" id="PTHR11851:SF149">
    <property type="entry name" value="GH01077P"/>
    <property type="match status" value="1"/>
</dbReference>
<dbReference type="AlphaFoldDB" id="G0QT49"/>
<proteinExistence type="predicted"/>
<evidence type="ECO:0000259" key="10">
    <source>
        <dbReference type="Pfam" id="PF05193"/>
    </source>
</evidence>
<dbReference type="InterPro" id="IPR011765">
    <property type="entry name" value="Pept_M16_N"/>
</dbReference>